<evidence type="ECO:0000313" key="2">
    <source>
        <dbReference type="EMBL" id="AGA29226.1"/>
    </source>
</evidence>
<dbReference type="InterPro" id="IPR016181">
    <property type="entry name" value="Acyl_CoA_acyltransferase"/>
</dbReference>
<organism evidence="2 3">
    <name type="scientific">Singulisphaera acidiphila (strain ATCC BAA-1392 / DSM 18658 / VKM B-2454 / MOB10)</name>
    <dbReference type="NCBI Taxonomy" id="886293"/>
    <lineage>
        <taxon>Bacteria</taxon>
        <taxon>Pseudomonadati</taxon>
        <taxon>Planctomycetota</taxon>
        <taxon>Planctomycetia</taxon>
        <taxon>Isosphaerales</taxon>
        <taxon>Isosphaeraceae</taxon>
        <taxon>Singulisphaera</taxon>
    </lineage>
</organism>
<dbReference type="InterPro" id="IPR051554">
    <property type="entry name" value="Acetyltransferase_Eis"/>
</dbReference>
<gene>
    <name evidence="2" type="ordered locus">Sinac_5074</name>
</gene>
<keyword evidence="3" id="KW-1185">Reference proteome</keyword>
<dbReference type="AlphaFoldDB" id="L0DKN0"/>
<dbReference type="Proteomes" id="UP000010798">
    <property type="component" value="Chromosome"/>
</dbReference>
<dbReference type="GO" id="GO:0034069">
    <property type="term" value="F:aminoglycoside N-acetyltransferase activity"/>
    <property type="evidence" value="ECO:0007669"/>
    <property type="project" value="TreeGrafter"/>
</dbReference>
<reference evidence="2 3" key="1">
    <citation type="submission" date="2012-02" db="EMBL/GenBank/DDBJ databases">
        <title>Complete sequence of chromosome of Singulisphaera acidiphila DSM 18658.</title>
        <authorList>
            <consortium name="US DOE Joint Genome Institute (JGI-PGF)"/>
            <person name="Lucas S."/>
            <person name="Copeland A."/>
            <person name="Lapidus A."/>
            <person name="Glavina del Rio T."/>
            <person name="Dalin E."/>
            <person name="Tice H."/>
            <person name="Bruce D."/>
            <person name="Goodwin L."/>
            <person name="Pitluck S."/>
            <person name="Peters L."/>
            <person name="Ovchinnikova G."/>
            <person name="Chertkov O."/>
            <person name="Kyrpides N."/>
            <person name="Mavromatis K."/>
            <person name="Ivanova N."/>
            <person name="Brettin T."/>
            <person name="Detter J.C."/>
            <person name="Han C."/>
            <person name="Larimer F."/>
            <person name="Land M."/>
            <person name="Hauser L."/>
            <person name="Markowitz V."/>
            <person name="Cheng J.-F."/>
            <person name="Hugenholtz P."/>
            <person name="Woyke T."/>
            <person name="Wu D."/>
            <person name="Tindall B."/>
            <person name="Pomrenke H."/>
            <person name="Brambilla E."/>
            <person name="Klenk H.-P."/>
            <person name="Eisen J.A."/>
        </authorList>
    </citation>
    <scope>NUCLEOTIDE SEQUENCE [LARGE SCALE GENOMIC DNA]</scope>
    <source>
        <strain evidence="3">ATCC BAA-1392 / DSM 18658 / VKM B-2454 / MOB10</strain>
    </source>
</reference>
<dbReference type="EMBL" id="CP003364">
    <property type="protein sequence ID" value="AGA29226.1"/>
    <property type="molecule type" value="Genomic_DNA"/>
</dbReference>
<evidence type="ECO:0000259" key="1">
    <source>
        <dbReference type="PROSITE" id="PS51186"/>
    </source>
</evidence>
<dbReference type="InterPro" id="IPR000182">
    <property type="entry name" value="GNAT_dom"/>
</dbReference>
<dbReference type="PANTHER" id="PTHR37817:SF1">
    <property type="entry name" value="N-ACETYLTRANSFERASE EIS"/>
    <property type="match status" value="1"/>
</dbReference>
<dbReference type="SUPFAM" id="SSF55729">
    <property type="entry name" value="Acyl-CoA N-acyltransferases (Nat)"/>
    <property type="match status" value="1"/>
</dbReference>
<dbReference type="eggNOG" id="COG4552">
    <property type="taxonomic scope" value="Bacteria"/>
</dbReference>
<sequence length="450" mass="50464">MRQRLRSSGSILRPASSSRRRVSKVVVPMKVPSPVIRLPIRRGSVEFCLGTEADHEAVYQSLLHVFHGPDREAYLGALSDPTYRPEQRLLVKVDNRLVSHIHLTERRIRYGSVELPLNGVMWVGTLPEYRGMGFAQNLMRLADDRARETGAAVQALTTGMPQFYRPLGWGVCGRQTFGQTLSRNLPQVSDGLIEGRSGFWNVRPWRQVELNDLMALYELQYADTTGAVVRSEDYWRWIIGRKYAHVIWVACQGETVRGYAFVKDHKILEIASHPAHPQALKALLGRVRAEALERAYPEVIVQAPVDHPVLEAFRAASGKVIDQEDYEGTCSMYHIPNIDLFLESILPELARRAEHAGASVPLELGMTVGDRRWLIHIEGKKSRVESDKLSRRHLTLSPSTLVRLLMGHCGIDGAATEEGFESSTGTALDAARILFPVRPIWRSPLDSATA</sequence>
<dbReference type="GO" id="GO:0030649">
    <property type="term" value="P:aminoglycoside antibiotic catabolic process"/>
    <property type="evidence" value="ECO:0007669"/>
    <property type="project" value="TreeGrafter"/>
</dbReference>
<dbReference type="RefSeq" id="WP_015248332.1">
    <property type="nucleotide sequence ID" value="NC_019892.1"/>
</dbReference>
<dbReference type="HOGENOM" id="CLU_509742_0_0_0"/>
<evidence type="ECO:0000313" key="3">
    <source>
        <dbReference type="Proteomes" id="UP000010798"/>
    </source>
</evidence>
<dbReference type="CDD" id="cd04301">
    <property type="entry name" value="NAT_SF"/>
    <property type="match status" value="1"/>
</dbReference>
<feature type="domain" description="N-acetyltransferase" evidence="1">
    <location>
        <begin position="45"/>
        <end position="186"/>
    </location>
</feature>
<protein>
    <submittedName>
        <fullName evidence="2">Putative acetyltransferase</fullName>
    </submittedName>
</protein>
<dbReference type="Pfam" id="PF13527">
    <property type="entry name" value="Acetyltransf_9"/>
    <property type="match status" value="1"/>
</dbReference>
<keyword evidence="2" id="KW-0808">Transferase</keyword>
<accession>L0DKN0</accession>
<dbReference type="PANTHER" id="PTHR37817">
    <property type="entry name" value="N-ACETYLTRANSFERASE EIS"/>
    <property type="match status" value="1"/>
</dbReference>
<dbReference type="Gene3D" id="3.40.630.30">
    <property type="match status" value="2"/>
</dbReference>
<dbReference type="KEGG" id="saci:Sinac_5074"/>
<dbReference type="STRING" id="886293.Sinac_5074"/>
<proteinExistence type="predicted"/>
<dbReference type="OrthoDB" id="211235at2"/>
<name>L0DKN0_SINAD</name>
<dbReference type="PROSITE" id="PS51186">
    <property type="entry name" value="GNAT"/>
    <property type="match status" value="1"/>
</dbReference>